<reference evidence="2 3" key="1">
    <citation type="journal article" date="2018" name="Nat. Biotechnol.">
        <title>A standardized bacterial taxonomy based on genome phylogeny substantially revises the tree of life.</title>
        <authorList>
            <person name="Parks D.H."/>
            <person name="Chuvochina M."/>
            <person name="Waite D.W."/>
            <person name="Rinke C."/>
            <person name="Skarshewski A."/>
            <person name="Chaumeil P.A."/>
            <person name="Hugenholtz P."/>
        </authorList>
    </citation>
    <scope>NUCLEOTIDE SEQUENCE [LARGE SCALE GENOMIC DNA]</scope>
    <source>
        <strain evidence="2">UBA8707</strain>
    </source>
</reference>
<evidence type="ECO:0000259" key="1">
    <source>
        <dbReference type="Pfam" id="PF13382"/>
    </source>
</evidence>
<accession>A0A358HPR6</accession>
<dbReference type="Pfam" id="PF13382">
    <property type="entry name" value="Adenine_deam_C"/>
    <property type="match status" value="1"/>
</dbReference>
<name>A0A358HPR6_9PROT</name>
<protein>
    <submittedName>
        <fullName evidence="2">Adenine deaminase</fullName>
    </submittedName>
</protein>
<organism evidence="2 3">
    <name type="scientific">Thalassospira lucentensis</name>
    <dbReference type="NCBI Taxonomy" id="168935"/>
    <lineage>
        <taxon>Bacteria</taxon>
        <taxon>Pseudomonadati</taxon>
        <taxon>Pseudomonadota</taxon>
        <taxon>Alphaproteobacteria</taxon>
        <taxon>Rhodospirillales</taxon>
        <taxon>Thalassospiraceae</taxon>
        <taxon>Thalassospira</taxon>
    </lineage>
</organism>
<dbReference type="EMBL" id="DOOG01000031">
    <property type="protein sequence ID" value="HBU96972.1"/>
    <property type="molecule type" value="Genomic_DNA"/>
</dbReference>
<comment type="caution">
    <text evidence="2">The sequence shown here is derived from an EMBL/GenBank/DDBJ whole genome shotgun (WGS) entry which is preliminary data.</text>
</comment>
<dbReference type="Proteomes" id="UP000264753">
    <property type="component" value="Unassembled WGS sequence"/>
</dbReference>
<proteinExistence type="predicted"/>
<gene>
    <name evidence="2" type="ORF">DEF21_03570</name>
</gene>
<sequence>GLLENWGTWRGAVCTTVSHDSHNLTVFGGNPKDMAIAANAVIKAGGGMAVASNGRLDAILPLPLCGLVSDAPMDQVAEQFSHIRAATDAIVDWNPPYLVFKALFGATLACNAGPHQTDRGIGDVEIGKLLETPVLSSQ</sequence>
<feature type="domain" description="Adenine deaminase C-terminal" evidence="1">
    <location>
        <begin position="1"/>
        <end position="125"/>
    </location>
</feature>
<feature type="non-terminal residue" evidence="2">
    <location>
        <position position="1"/>
    </location>
</feature>
<dbReference type="AlphaFoldDB" id="A0A358HPR6"/>
<evidence type="ECO:0000313" key="3">
    <source>
        <dbReference type="Proteomes" id="UP000264753"/>
    </source>
</evidence>
<dbReference type="RefSeq" id="WP_276651439.1">
    <property type="nucleotide sequence ID" value="NZ_DOOG01000031.1"/>
</dbReference>
<evidence type="ECO:0000313" key="2">
    <source>
        <dbReference type="EMBL" id="HBU96972.1"/>
    </source>
</evidence>
<dbReference type="InterPro" id="IPR026912">
    <property type="entry name" value="Adenine_deam_C"/>
</dbReference>